<dbReference type="GO" id="GO:0032993">
    <property type="term" value="C:protein-DNA complex"/>
    <property type="evidence" value="ECO:0007669"/>
    <property type="project" value="TreeGrafter"/>
</dbReference>
<dbReference type="GO" id="GO:0005829">
    <property type="term" value="C:cytosol"/>
    <property type="evidence" value="ECO:0007669"/>
    <property type="project" value="TreeGrafter"/>
</dbReference>
<dbReference type="PANTHER" id="PTHR48111">
    <property type="entry name" value="REGULATOR OF RPOS"/>
    <property type="match status" value="1"/>
</dbReference>
<dbReference type="InterPro" id="IPR036388">
    <property type="entry name" value="WH-like_DNA-bd_sf"/>
</dbReference>
<dbReference type="SMART" id="SM00862">
    <property type="entry name" value="Trans_reg_C"/>
    <property type="match status" value="1"/>
</dbReference>
<dbReference type="SUPFAM" id="SSF46894">
    <property type="entry name" value="C-terminal effector domain of the bipartite response regulators"/>
    <property type="match status" value="1"/>
</dbReference>
<dbReference type="Proteomes" id="UP001303408">
    <property type="component" value="Chromosome"/>
</dbReference>
<dbReference type="GO" id="GO:0000156">
    <property type="term" value="F:phosphorelay response regulator activity"/>
    <property type="evidence" value="ECO:0007669"/>
    <property type="project" value="TreeGrafter"/>
</dbReference>
<sequence>MTPVQPRALVVEDERALAALVAGYLERDGFEVAVAYDGEDALRRARELDPDAVVLDLGLPGIDGVEVCRQLRTFSDCYVVMLTARAEEVDKLVGLSVGADDYVTKPFSPRELVARLRAMLRRPRVGARPQEADAEPALRVGDLQVDVAAREVRLAGQAVPLTRTEFDVLAALASRPTRVLTRAMLLEIVWGGDWVGDEHLVDVHIRHLRLKLGDTAEQQRYVRTVRGVGYRVGTGE</sequence>
<dbReference type="SMART" id="SM00448">
    <property type="entry name" value="REC"/>
    <property type="match status" value="1"/>
</dbReference>
<evidence type="ECO:0000256" key="1">
    <source>
        <dbReference type="ARBA" id="ARBA00022553"/>
    </source>
</evidence>
<dbReference type="InterPro" id="IPR001789">
    <property type="entry name" value="Sig_transdc_resp-reg_receiver"/>
</dbReference>
<feature type="modified residue" description="4-aspartylphosphate" evidence="6">
    <location>
        <position position="56"/>
    </location>
</feature>
<feature type="domain" description="OmpR/PhoB-type" evidence="9">
    <location>
        <begin position="135"/>
        <end position="234"/>
    </location>
</feature>
<evidence type="ECO:0000256" key="3">
    <source>
        <dbReference type="ARBA" id="ARBA00023015"/>
    </source>
</evidence>
<evidence type="ECO:0000256" key="5">
    <source>
        <dbReference type="ARBA" id="ARBA00023163"/>
    </source>
</evidence>
<dbReference type="EMBL" id="CP134879">
    <property type="protein sequence ID" value="WNM23652.1"/>
    <property type="molecule type" value="Genomic_DNA"/>
</dbReference>
<dbReference type="PANTHER" id="PTHR48111:SF4">
    <property type="entry name" value="DNA-BINDING DUAL TRANSCRIPTIONAL REGULATOR OMPR"/>
    <property type="match status" value="1"/>
</dbReference>
<dbReference type="PROSITE" id="PS51755">
    <property type="entry name" value="OMPR_PHOB"/>
    <property type="match status" value="1"/>
</dbReference>
<dbReference type="Gene3D" id="3.40.50.2300">
    <property type="match status" value="1"/>
</dbReference>
<evidence type="ECO:0000259" key="9">
    <source>
        <dbReference type="PROSITE" id="PS51755"/>
    </source>
</evidence>
<keyword evidence="1 6" id="KW-0597">Phosphoprotein</keyword>
<evidence type="ECO:0000256" key="6">
    <source>
        <dbReference type="PROSITE-ProRule" id="PRU00169"/>
    </source>
</evidence>
<gene>
    <name evidence="10" type="ORF">RN606_09790</name>
    <name evidence="11" type="ORF">RN607_09790</name>
</gene>
<organism evidence="11">
    <name type="scientific">Demequina capsici</name>
    <dbReference type="NCBI Taxonomy" id="3075620"/>
    <lineage>
        <taxon>Bacteria</taxon>
        <taxon>Bacillati</taxon>
        <taxon>Actinomycetota</taxon>
        <taxon>Actinomycetes</taxon>
        <taxon>Micrococcales</taxon>
        <taxon>Demequinaceae</taxon>
        <taxon>Demequina</taxon>
    </lineage>
</organism>
<evidence type="ECO:0000313" key="12">
    <source>
        <dbReference type="Proteomes" id="UP001304125"/>
    </source>
</evidence>
<dbReference type="AlphaFoldDB" id="A0AA96JC66"/>
<dbReference type="InterPro" id="IPR001867">
    <property type="entry name" value="OmpR/PhoB-type_DNA-bd"/>
</dbReference>
<evidence type="ECO:0000256" key="2">
    <source>
        <dbReference type="ARBA" id="ARBA00023012"/>
    </source>
</evidence>
<dbReference type="InterPro" id="IPR039420">
    <property type="entry name" value="WalR-like"/>
</dbReference>
<feature type="DNA-binding region" description="OmpR/PhoB-type" evidence="7">
    <location>
        <begin position="135"/>
        <end position="234"/>
    </location>
</feature>
<reference evidence="11 12" key="1">
    <citation type="submission" date="2023-09" db="EMBL/GenBank/DDBJ databases">
        <title>Demequina sp. a novel bacteria isolated from Capsicum annuum.</title>
        <authorList>
            <person name="Humaira Z."/>
            <person name="Lee J."/>
            <person name="Cho D."/>
        </authorList>
    </citation>
    <scope>NUCLEOTIDE SEQUENCE</scope>
    <source>
        <strain evidence="10 12">OYTSA14</strain>
        <strain evidence="11">PMTSA13</strain>
    </source>
</reference>
<keyword evidence="3" id="KW-0805">Transcription regulation</keyword>
<dbReference type="Gene3D" id="6.10.250.690">
    <property type="match status" value="1"/>
</dbReference>
<keyword evidence="12" id="KW-1185">Reference proteome</keyword>
<protein>
    <submittedName>
        <fullName evidence="11">Response regulator transcription factor</fullName>
    </submittedName>
</protein>
<evidence type="ECO:0000256" key="4">
    <source>
        <dbReference type="ARBA" id="ARBA00023125"/>
    </source>
</evidence>
<dbReference type="PROSITE" id="PS50110">
    <property type="entry name" value="RESPONSE_REGULATORY"/>
    <property type="match status" value="1"/>
</dbReference>
<dbReference type="FunFam" id="1.10.10.10:FF:000018">
    <property type="entry name" value="DNA-binding response regulator ResD"/>
    <property type="match status" value="1"/>
</dbReference>
<dbReference type="InterPro" id="IPR011006">
    <property type="entry name" value="CheY-like_superfamily"/>
</dbReference>
<evidence type="ECO:0000313" key="10">
    <source>
        <dbReference type="EMBL" id="WNM23652.1"/>
    </source>
</evidence>
<dbReference type="FunFam" id="3.40.50.2300:FF:000001">
    <property type="entry name" value="DNA-binding response regulator PhoB"/>
    <property type="match status" value="1"/>
</dbReference>
<dbReference type="Pfam" id="PF00072">
    <property type="entry name" value="Response_reg"/>
    <property type="match status" value="1"/>
</dbReference>
<evidence type="ECO:0000313" key="11">
    <source>
        <dbReference type="EMBL" id="WNM26491.1"/>
    </source>
</evidence>
<dbReference type="RefSeq" id="WP_313496729.1">
    <property type="nucleotide sequence ID" value="NZ_CP134879.1"/>
</dbReference>
<dbReference type="InterPro" id="IPR016032">
    <property type="entry name" value="Sig_transdc_resp-reg_C-effctor"/>
</dbReference>
<name>A0AA96JC66_9MICO</name>
<dbReference type="KEGG" id="dcp:RN607_09790"/>
<evidence type="ECO:0000259" key="8">
    <source>
        <dbReference type="PROSITE" id="PS50110"/>
    </source>
</evidence>
<dbReference type="EMBL" id="CP134880">
    <property type="protein sequence ID" value="WNM26491.1"/>
    <property type="molecule type" value="Genomic_DNA"/>
</dbReference>
<dbReference type="Proteomes" id="UP001304125">
    <property type="component" value="Chromosome"/>
</dbReference>
<dbReference type="Gene3D" id="1.10.10.10">
    <property type="entry name" value="Winged helix-like DNA-binding domain superfamily/Winged helix DNA-binding domain"/>
    <property type="match status" value="1"/>
</dbReference>
<dbReference type="SUPFAM" id="SSF52172">
    <property type="entry name" value="CheY-like"/>
    <property type="match status" value="1"/>
</dbReference>
<accession>A0AA96J5Z6</accession>
<accession>A0AA96JC66</accession>
<feature type="domain" description="Response regulatory" evidence="8">
    <location>
        <begin position="7"/>
        <end position="120"/>
    </location>
</feature>
<keyword evidence="4 7" id="KW-0238">DNA-binding</keyword>
<dbReference type="CDD" id="cd00383">
    <property type="entry name" value="trans_reg_C"/>
    <property type="match status" value="1"/>
</dbReference>
<keyword evidence="2" id="KW-0902">Two-component regulatory system</keyword>
<proteinExistence type="predicted"/>
<keyword evidence="5" id="KW-0804">Transcription</keyword>
<evidence type="ECO:0000256" key="7">
    <source>
        <dbReference type="PROSITE-ProRule" id="PRU01091"/>
    </source>
</evidence>
<dbReference type="Pfam" id="PF00486">
    <property type="entry name" value="Trans_reg_C"/>
    <property type="match status" value="1"/>
</dbReference>
<dbReference type="GO" id="GO:0006355">
    <property type="term" value="P:regulation of DNA-templated transcription"/>
    <property type="evidence" value="ECO:0007669"/>
    <property type="project" value="InterPro"/>
</dbReference>
<dbReference type="GO" id="GO:0000976">
    <property type="term" value="F:transcription cis-regulatory region binding"/>
    <property type="evidence" value="ECO:0007669"/>
    <property type="project" value="TreeGrafter"/>
</dbReference>